<organism evidence="2 3">
    <name type="scientific">Araneus ventricosus</name>
    <name type="common">Orbweaver spider</name>
    <name type="synonym">Epeira ventricosa</name>
    <dbReference type="NCBI Taxonomy" id="182803"/>
    <lineage>
        <taxon>Eukaryota</taxon>
        <taxon>Metazoa</taxon>
        <taxon>Ecdysozoa</taxon>
        <taxon>Arthropoda</taxon>
        <taxon>Chelicerata</taxon>
        <taxon>Arachnida</taxon>
        <taxon>Araneae</taxon>
        <taxon>Araneomorphae</taxon>
        <taxon>Entelegynae</taxon>
        <taxon>Araneoidea</taxon>
        <taxon>Araneidae</taxon>
        <taxon>Araneus</taxon>
    </lineage>
</organism>
<keyword evidence="3" id="KW-1185">Reference proteome</keyword>
<dbReference type="AlphaFoldDB" id="A0A4Y2KBE9"/>
<name>A0A4Y2KBE9_ARAVE</name>
<comment type="caution">
    <text evidence="2">The sequence shown here is derived from an EMBL/GenBank/DDBJ whole genome shotgun (WGS) entry which is preliminary data.</text>
</comment>
<gene>
    <name evidence="2" type="ORF">AVEN_239505_1</name>
</gene>
<feature type="region of interest" description="Disordered" evidence="1">
    <location>
        <begin position="17"/>
        <end position="45"/>
    </location>
</feature>
<proteinExistence type="predicted"/>
<feature type="compositionally biased region" description="Polar residues" evidence="1">
    <location>
        <begin position="33"/>
        <end position="45"/>
    </location>
</feature>
<evidence type="ECO:0000313" key="2">
    <source>
        <dbReference type="EMBL" id="GBM99238.1"/>
    </source>
</evidence>
<reference evidence="2 3" key="1">
    <citation type="journal article" date="2019" name="Sci. Rep.">
        <title>Orb-weaving spider Araneus ventricosus genome elucidates the spidroin gene catalogue.</title>
        <authorList>
            <person name="Kono N."/>
            <person name="Nakamura H."/>
            <person name="Ohtoshi R."/>
            <person name="Moran D.A.P."/>
            <person name="Shinohara A."/>
            <person name="Yoshida Y."/>
            <person name="Fujiwara M."/>
            <person name="Mori M."/>
            <person name="Tomita M."/>
            <person name="Arakawa K."/>
        </authorList>
    </citation>
    <scope>NUCLEOTIDE SEQUENCE [LARGE SCALE GENOMIC DNA]</scope>
</reference>
<protein>
    <submittedName>
        <fullName evidence="2">Uncharacterized protein</fullName>
    </submittedName>
</protein>
<sequence length="86" mass="9858">MDITAIPDAESRIATVQFGPNYADDNRSRRQTIRSPRSHCQTTARVESSLISLSHRSALRLTKQWVRWNKKETNSCSRSRTGLAKR</sequence>
<evidence type="ECO:0000256" key="1">
    <source>
        <dbReference type="SAM" id="MobiDB-lite"/>
    </source>
</evidence>
<dbReference type="EMBL" id="BGPR01113852">
    <property type="protein sequence ID" value="GBM99238.1"/>
    <property type="molecule type" value="Genomic_DNA"/>
</dbReference>
<evidence type="ECO:0000313" key="3">
    <source>
        <dbReference type="Proteomes" id="UP000499080"/>
    </source>
</evidence>
<dbReference type="Proteomes" id="UP000499080">
    <property type="component" value="Unassembled WGS sequence"/>
</dbReference>
<accession>A0A4Y2KBE9</accession>